<keyword evidence="1" id="KW-0812">Transmembrane</keyword>
<name>X1IML8_9ZZZZ</name>
<reference evidence="2" key="1">
    <citation type="journal article" date="2014" name="Front. Microbiol.">
        <title>High frequency of phylogenetically diverse reductive dehalogenase-homologous genes in deep subseafloor sedimentary metagenomes.</title>
        <authorList>
            <person name="Kawai M."/>
            <person name="Futagami T."/>
            <person name="Toyoda A."/>
            <person name="Takaki Y."/>
            <person name="Nishi S."/>
            <person name="Hori S."/>
            <person name="Arai W."/>
            <person name="Tsubouchi T."/>
            <person name="Morono Y."/>
            <person name="Uchiyama I."/>
            <person name="Ito T."/>
            <person name="Fujiyama A."/>
            <person name="Inagaki F."/>
            <person name="Takami H."/>
        </authorList>
    </citation>
    <scope>NUCLEOTIDE SEQUENCE</scope>
    <source>
        <strain evidence="2">Expedition CK06-06</strain>
    </source>
</reference>
<organism evidence="2">
    <name type="scientific">marine sediment metagenome</name>
    <dbReference type="NCBI Taxonomy" id="412755"/>
    <lineage>
        <taxon>unclassified sequences</taxon>
        <taxon>metagenomes</taxon>
        <taxon>ecological metagenomes</taxon>
    </lineage>
</organism>
<evidence type="ECO:0000313" key="2">
    <source>
        <dbReference type="EMBL" id="GAH70460.1"/>
    </source>
</evidence>
<protein>
    <recommendedName>
        <fullName evidence="3">DUF3137 domain-containing protein</fullName>
    </recommendedName>
</protein>
<sequence length="149" mass="16947">MVGVFVVVLVLMGITCAFYAAAKRRKTLSAWAMSKGLSFDPSKDRHMDNRFAEFKCLRQGSSRHAYNIMEGDWSGLAIAAFDYRYETGSGKNRSVHHFSAVILASPVPLKPLFIRREGFFDKLTEFFGFDDIDFESAEFSRKFYVKSAD</sequence>
<accession>X1IML8</accession>
<comment type="caution">
    <text evidence="2">The sequence shown here is derived from an EMBL/GenBank/DDBJ whole genome shotgun (WGS) entry which is preliminary data.</text>
</comment>
<keyword evidence="1" id="KW-1133">Transmembrane helix</keyword>
<feature type="transmembrane region" description="Helical" evidence="1">
    <location>
        <begin position="6"/>
        <end position="22"/>
    </location>
</feature>
<evidence type="ECO:0000256" key="1">
    <source>
        <dbReference type="SAM" id="Phobius"/>
    </source>
</evidence>
<proteinExistence type="predicted"/>
<keyword evidence="1" id="KW-0472">Membrane</keyword>
<gene>
    <name evidence="2" type="ORF">S03H2_41494</name>
</gene>
<dbReference type="EMBL" id="BARU01025782">
    <property type="protein sequence ID" value="GAH70460.1"/>
    <property type="molecule type" value="Genomic_DNA"/>
</dbReference>
<dbReference type="AlphaFoldDB" id="X1IML8"/>
<evidence type="ECO:0008006" key="3">
    <source>
        <dbReference type="Google" id="ProtNLM"/>
    </source>
</evidence>
<feature type="non-terminal residue" evidence="2">
    <location>
        <position position="149"/>
    </location>
</feature>